<proteinExistence type="predicted"/>
<organism evidence="1 2">
    <name type="scientific">Oceanomicrobium pacificus</name>
    <dbReference type="NCBI Taxonomy" id="2692916"/>
    <lineage>
        <taxon>Bacteria</taxon>
        <taxon>Pseudomonadati</taxon>
        <taxon>Pseudomonadota</taxon>
        <taxon>Alphaproteobacteria</taxon>
        <taxon>Rhodobacterales</taxon>
        <taxon>Paracoccaceae</taxon>
        <taxon>Oceanomicrobium</taxon>
    </lineage>
</organism>
<evidence type="ECO:0000313" key="2">
    <source>
        <dbReference type="Proteomes" id="UP000436016"/>
    </source>
</evidence>
<name>A0A6B0TSB9_9RHOB</name>
<dbReference type="Gene3D" id="3.40.190.10">
    <property type="entry name" value="Periplasmic binding protein-like II"/>
    <property type="match status" value="2"/>
</dbReference>
<sequence>MNTTVTLRGMTWSDPRGYDPMIAASEAFARANPGVSIQWDKRSLQGFESTPVHELAAAYDLMIIDHPHVGAVVAEGCLLALDEVIDPAALTALMNETVGKSFVSYNYAGHQWALPVDAATQVQAHRPDLGDRVTTWAQVVRAAQEGTVILPLRPPHALMCVYTLAANLGCPCGSGQEELMPAPVAEEVFAALAPVVDLVDPACFEMDPIAVLDALAESDTLRLAPLTYLYKGYADQAFRTHRIAFSDMPVLGKNGPIGSALGGTGLAISATSAHREVCAAFAAWVAGAECQRTLYTRSNGQPGNAVAWADAEVNKTVMDAYRNTRLTHEAAWLRPRHNGYMGFQEDGSHIVNDILRGKTSVSAGVTALNAHFAASFRGKP</sequence>
<reference evidence="1 2" key="1">
    <citation type="submission" date="2019-12" db="EMBL/GenBank/DDBJ databases">
        <title>Strain KN286 was isolated from seawater, which was collected from Caroline Seamount in the tropical western Pacific.</title>
        <authorList>
            <person name="Wang Q."/>
        </authorList>
    </citation>
    <scope>NUCLEOTIDE SEQUENCE [LARGE SCALE GENOMIC DNA]</scope>
    <source>
        <strain evidence="1 2">KN286</strain>
    </source>
</reference>
<evidence type="ECO:0000313" key="1">
    <source>
        <dbReference type="EMBL" id="MXU66886.1"/>
    </source>
</evidence>
<dbReference type="AlphaFoldDB" id="A0A6B0TSB9"/>
<comment type="caution">
    <text evidence="1">The sequence shown here is derived from an EMBL/GenBank/DDBJ whole genome shotgun (WGS) entry which is preliminary data.</text>
</comment>
<protein>
    <submittedName>
        <fullName evidence="1">Extracellular solute-binding protein</fullName>
    </submittedName>
</protein>
<accession>A0A6B0TSB9</accession>
<keyword evidence="2" id="KW-1185">Reference proteome</keyword>
<dbReference type="Proteomes" id="UP000436016">
    <property type="component" value="Unassembled WGS sequence"/>
</dbReference>
<dbReference type="RefSeq" id="WP_160856558.1">
    <property type="nucleotide sequence ID" value="NZ_WUWG01000009.1"/>
</dbReference>
<dbReference type="SUPFAM" id="SSF53850">
    <property type="entry name" value="Periplasmic binding protein-like II"/>
    <property type="match status" value="1"/>
</dbReference>
<dbReference type="EMBL" id="WUWG01000009">
    <property type="protein sequence ID" value="MXU66886.1"/>
    <property type="molecule type" value="Genomic_DNA"/>
</dbReference>
<gene>
    <name evidence="1" type="ORF">GSH16_15660</name>
</gene>